<evidence type="ECO:0000256" key="7">
    <source>
        <dbReference type="ARBA" id="ARBA00022856"/>
    </source>
</evidence>
<dbReference type="InterPro" id="IPR039421">
    <property type="entry name" value="Type_1_exporter"/>
</dbReference>
<reference evidence="15" key="1">
    <citation type="submission" date="2025-08" db="UniProtKB">
        <authorList>
            <consortium name="Ensembl"/>
        </authorList>
    </citation>
    <scope>IDENTIFICATION</scope>
</reference>
<evidence type="ECO:0008006" key="17">
    <source>
        <dbReference type="Google" id="ProtNLM"/>
    </source>
</evidence>
<evidence type="ECO:0000256" key="3">
    <source>
        <dbReference type="ARBA" id="ARBA00022448"/>
    </source>
</evidence>
<feature type="compositionally biased region" description="Basic and acidic residues" evidence="11">
    <location>
        <begin position="530"/>
        <end position="539"/>
    </location>
</feature>
<keyword evidence="8" id="KW-1278">Translocase</keyword>
<evidence type="ECO:0000256" key="6">
    <source>
        <dbReference type="ARBA" id="ARBA00022840"/>
    </source>
</evidence>
<evidence type="ECO:0000256" key="11">
    <source>
        <dbReference type="SAM" id="MobiDB-lite"/>
    </source>
</evidence>
<dbReference type="Ensembl" id="ENSSGRT00000017600.1">
    <property type="protein sequence ID" value="ENSSGRP00000016261.1"/>
    <property type="gene ID" value="ENSSGRG00000009993.1"/>
</dbReference>
<dbReference type="AlphaFoldDB" id="A0A672L223"/>
<feature type="compositionally biased region" description="Acidic residues" evidence="11">
    <location>
        <begin position="540"/>
        <end position="551"/>
    </location>
</feature>
<dbReference type="GO" id="GO:0016887">
    <property type="term" value="F:ATP hydrolysis activity"/>
    <property type="evidence" value="ECO:0007669"/>
    <property type="project" value="InterPro"/>
</dbReference>
<reference evidence="15" key="2">
    <citation type="submission" date="2025-09" db="UniProtKB">
        <authorList>
            <consortium name="Ensembl"/>
        </authorList>
    </citation>
    <scope>IDENTIFICATION</scope>
</reference>
<dbReference type="InterPro" id="IPR017871">
    <property type="entry name" value="ABC_transporter-like_CS"/>
</dbReference>
<dbReference type="PIRSF" id="PIRSF002773">
    <property type="entry name" value="ABC_prm/ATPase_B"/>
    <property type="match status" value="1"/>
</dbReference>
<evidence type="ECO:0000256" key="5">
    <source>
        <dbReference type="ARBA" id="ARBA00022741"/>
    </source>
</evidence>
<feature type="domain" description="ABC transporter" evidence="13">
    <location>
        <begin position="273"/>
        <end position="509"/>
    </location>
</feature>
<evidence type="ECO:0000256" key="2">
    <source>
        <dbReference type="ARBA" id="ARBA00006493"/>
    </source>
</evidence>
<comment type="similarity">
    <text evidence="2">Belongs to the ABC transporter superfamily. ABCB family. MHC peptide exporter (TC 3.A.1.209) subfamily.</text>
</comment>
<dbReference type="GO" id="GO:0005524">
    <property type="term" value="F:ATP binding"/>
    <property type="evidence" value="ECO:0007669"/>
    <property type="project" value="UniProtKB-KW"/>
</dbReference>
<evidence type="ECO:0000256" key="4">
    <source>
        <dbReference type="ARBA" id="ARBA00022692"/>
    </source>
</evidence>
<dbReference type="PROSITE" id="PS50893">
    <property type="entry name" value="ABC_TRANSPORTER_2"/>
    <property type="match status" value="1"/>
</dbReference>
<dbReference type="PROSITE" id="PS00211">
    <property type="entry name" value="ABC_TRANSPORTER_1"/>
    <property type="match status" value="1"/>
</dbReference>
<keyword evidence="5" id="KW-0547">Nucleotide-binding</keyword>
<dbReference type="OMA" id="CRLYEPQ"/>
<dbReference type="InParanoid" id="A0A672L223"/>
<keyword evidence="9 12" id="KW-1133">Transmembrane helix</keyword>
<evidence type="ECO:0000259" key="13">
    <source>
        <dbReference type="PROSITE" id="PS50893"/>
    </source>
</evidence>
<dbReference type="SUPFAM" id="SSF52540">
    <property type="entry name" value="P-loop containing nucleoside triphosphate hydrolases"/>
    <property type="match status" value="1"/>
</dbReference>
<gene>
    <name evidence="15" type="primary">abcb9</name>
</gene>
<sequence>RAIDGIVIQKSMDHFAKPLITLTVLALVSSIATGFRGGVFSVTFLSMVYLTGDIISRLTSDTTQVSDLISQNVNLFLRSFVKAVGIFIFMFGMSWKLSVVTIMGFPYIAVVSKLYGEYYKKLTKEVQTALAQANKVAEETISAMRTVRSFANEDQEADSYYSRLQEMFVLNKKQAVAYACFMWSSYISELALQVAILYYGGHLVVTNQMSGGTLISFVIYELELGEALESISSVYTGLMQGVGAAEKVFEYIDRKPKHILDGQQAPETFEGQVEFKNVTFAYPTRPEMDILKNVSFNLRPGQVTALVGPSGGGKSSCVCLLENFYAPQQGHVLVDGQPVNSYQHKYYHSKVALVSQEPVLFARTVQMNISYGVPEAPMEAVIRAAINGNAHDFITGLSKGYETGVGEKGAQLSGGQKQRVAIARALIRNPRILILDEATSALDSESEYIVQQALNNLMREHTVLVIAHRLSTVERADNILVIDKGCVAEQGPHAELMARGGLYCKLVQRQILGTVIDADVHNPSPAPPWKLKEGDKESAEDCSDTENEARY</sequence>
<dbReference type="FunCoup" id="A0A672L223">
    <property type="interactions" value="111"/>
</dbReference>
<dbReference type="InterPro" id="IPR003593">
    <property type="entry name" value="AAA+_ATPase"/>
</dbReference>
<evidence type="ECO:0000313" key="16">
    <source>
        <dbReference type="Proteomes" id="UP000472262"/>
    </source>
</evidence>
<dbReference type="PANTHER" id="PTHR43394:SF21">
    <property type="entry name" value="ATP BINDING CASSETTE SUBFAMILY B MEMBER 9"/>
    <property type="match status" value="1"/>
</dbReference>
<dbReference type="Pfam" id="PF00664">
    <property type="entry name" value="ABC_membrane"/>
    <property type="match status" value="1"/>
</dbReference>
<evidence type="ECO:0000313" key="15">
    <source>
        <dbReference type="Ensembl" id="ENSSGRP00000016261.1"/>
    </source>
</evidence>
<feature type="domain" description="ABC transmembrane type-1" evidence="14">
    <location>
        <begin position="1"/>
        <end position="240"/>
    </location>
</feature>
<proteinExistence type="inferred from homology"/>
<evidence type="ECO:0000256" key="12">
    <source>
        <dbReference type="SAM" id="Phobius"/>
    </source>
</evidence>
<dbReference type="Pfam" id="PF00005">
    <property type="entry name" value="ABC_tran"/>
    <property type="match status" value="1"/>
</dbReference>
<feature type="transmembrane region" description="Helical" evidence="12">
    <location>
        <begin position="19"/>
        <end position="52"/>
    </location>
</feature>
<keyword evidence="6" id="KW-0067">ATP-binding</keyword>
<dbReference type="FunFam" id="3.40.50.300:FF:000140">
    <property type="entry name" value="Lipid A export ATP-binding/permease protein MsbA"/>
    <property type="match status" value="1"/>
</dbReference>
<name>A0A672L223_SINGR</name>
<protein>
    <recommendedName>
        <fullName evidence="17">ATP-binding cassette, sub-family B (MDR/TAP), member 9</fullName>
    </recommendedName>
</protein>
<dbReference type="GO" id="GO:0012505">
    <property type="term" value="C:endomembrane system"/>
    <property type="evidence" value="ECO:0007669"/>
    <property type="project" value="UniProtKB-SubCell"/>
</dbReference>
<keyword evidence="10 12" id="KW-0472">Membrane</keyword>
<dbReference type="InterPro" id="IPR011527">
    <property type="entry name" value="ABC1_TM_dom"/>
</dbReference>
<dbReference type="CDD" id="cd03249">
    <property type="entry name" value="ABC_MTABC3_MDL1_MDL2"/>
    <property type="match status" value="1"/>
</dbReference>
<dbReference type="InterPro" id="IPR027417">
    <property type="entry name" value="P-loop_NTPase"/>
</dbReference>
<feature type="transmembrane region" description="Helical" evidence="12">
    <location>
        <begin position="97"/>
        <end position="115"/>
    </location>
</feature>
<dbReference type="FunFam" id="1.20.1560.10:FF:000210">
    <property type="entry name" value="ATP-binding cassette, sub-family B (MDR/TAP), member 9"/>
    <property type="match status" value="1"/>
</dbReference>
<keyword evidence="7" id="KW-0653">Protein transport</keyword>
<evidence type="ECO:0000256" key="1">
    <source>
        <dbReference type="ARBA" id="ARBA00004127"/>
    </source>
</evidence>
<keyword evidence="7" id="KW-0571">Peptide transport</keyword>
<dbReference type="Gene3D" id="1.20.1560.10">
    <property type="entry name" value="ABC transporter type 1, transmembrane domain"/>
    <property type="match status" value="1"/>
</dbReference>
<dbReference type="InterPro" id="IPR003439">
    <property type="entry name" value="ABC_transporter-like_ATP-bd"/>
</dbReference>
<dbReference type="GO" id="GO:0016020">
    <property type="term" value="C:membrane"/>
    <property type="evidence" value="ECO:0007669"/>
    <property type="project" value="InterPro"/>
</dbReference>
<dbReference type="Proteomes" id="UP000472262">
    <property type="component" value="Unassembled WGS sequence"/>
</dbReference>
<dbReference type="SUPFAM" id="SSF90123">
    <property type="entry name" value="ABC transporter transmembrane region"/>
    <property type="match status" value="1"/>
</dbReference>
<feature type="region of interest" description="Disordered" evidence="11">
    <location>
        <begin position="523"/>
        <end position="551"/>
    </location>
</feature>
<dbReference type="PANTHER" id="PTHR43394">
    <property type="entry name" value="ATP-DEPENDENT PERMEASE MDL1, MITOCHONDRIAL"/>
    <property type="match status" value="1"/>
</dbReference>
<organism evidence="15 16">
    <name type="scientific">Sinocyclocheilus grahami</name>
    <name type="common">Dianchi golden-line fish</name>
    <name type="synonym">Barbus grahami</name>
    <dbReference type="NCBI Taxonomy" id="75366"/>
    <lineage>
        <taxon>Eukaryota</taxon>
        <taxon>Metazoa</taxon>
        <taxon>Chordata</taxon>
        <taxon>Craniata</taxon>
        <taxon>Vertebrata</taxon>
        <taxon>Euteleostomi</taxon>
        <taxon>Actinopterygii</taxon>
        <taxon>Neopterygii</taxon>
        <taxon>Teleostei</taxon>
        <taxon>Ostariophysi</taxon>
        <taxon>Cypriniformes</taxon>
        <taxon>Cyprinidae</taxon>
        <taxon>Cyprininae</taxon>
        <taxon>Sinocyclocheilus</taxon>
    </lineage>
</organism>
<evidence type="ECO:0000256" key="8">
    <source>
        <dbReference type="ARBA" id="ARBA00022967"/>
    </source>
</evidence>
<feature type="transmembrane region" description="Helical" evidence="12">
    <location>
        <begin position="175"/>
        <end position="200"/>
    </location>
</feature>
<dbReference type="PROSITE" id="PS50929">
    <property type="entry name" value="ABC_TM1F"/>
    <property type="match status" value="1"/>
</dbReference>
<accession>A0A672L223</accession>
<keyword evidence="3" id="KW-0813">Transport</keyword>
<evidence type="ECO:0000256" key="9">
    <source>
        <dbReference type="ARBA" id="ARBA00022989"/>
    </source>
</evidence>
<evidence type="ECO:0000259" key="14">
    <source>
        <dbReference type="PROSITE" id="PS50929"/>
    </source>
</evidence>
<comment type="subcellular location">
    <subcellularLocation>
        <location evidence="1">Endomembrane system</location>
        <topology evidence="1">Multi-pass membrane protein</topology>
    </subcellularLocation>
</comment>
<dbReference type="Gene3D" id="3.40.50.300">
    <property type="entry name" value="P-loop containing nucleotide triphosphate hydrolases"/>
    <property type="match status" value="1"/>
</dbReference>
<evidence type="ECO:0000256" key="10">
    <source>
        <dbReference type="ARBA" id="ARBA00023136"/>
    </source>
</evidence>
<dbReference type="InterPro" id="IPR036640">
    <property type="entry name" value="ABC1_TM_sf"/>
</dbReference>
<keyword evidence="4 12" id="KW-0812">Transmembrane</keyword>
<dbReference type="GO" id="GO:0015421">
    <property type="term" value="F:ABC-type oligopeptide transporter activity"/>
    <property type="evidence" value="ECO:0007669"/>
    <property type="project" value="TreeGrafter"/>
</dbReference>
<keyword evidence="16" id="KW-1185">Reference proteome</keyword>
<dbReference type="SMART" id="SM00382">
    <property type="entry name" value="AAA"/>
    <property type="match status" value="1"/>
</dbReference>